<organism evidence="3 4">
    <name type="scientific">Ottowia flava</name>
    <dbReference type="NCBI Taxonomy" id="2675430"/>
    <lineage>
        <taxon>Bacteria</taxon>
        <taxon>Pseudomonadati</taxon>
        <taxon>Pseudomonadota</taxon>
        <taxon>Betaproteobacteria</taxon>
        <taxon>Burkholderiales</taxon>
        <taxon>Comamonadaceae</taxon>
        <taxon>Ottowia</taxon>
    </lineage>
</organism>
<feature type="chain" id="PRO_5046912379" description="Cobalt-zinc-cadmium resistance protein" evidence="2">
    <location>
        <begin position="20"/>
        <end position="118"/>
    </location>
</feature>
<evidence type="ECO:0000256" key="2">
    <source>
        <dbReference type="SAM" id="SignalP"/>
    </source>
</evidence>
<feature type="signal peptide" evidence="2">
    <location>
        <begin position="1"/>
        <end position="19"/>
    </location>
</feature>
<evidence type="ECO:0008006" key="5">
    <source>
        <dbReference type="Google" id="ProtNLM"/>
    </source>
</evidence>
<protein>
    <recommendedName>
        <fullName evidence="5">Cobalt-zinc-cadmium resistance protein</fullName>
    </recommendedName>
</protein>
<dbReference type="EMBL" id="JBHUEJ010000047">
    <property type="protein sequence ID" value="MFD1712728.1"/>
    <property type="molecule type" value="Genomic_DNA"/>
</dbReference>
<proteinExistence type="predicted"/>
<evidence type="ECO:0000313" key="3">
    <source>
        <dbReference type="EMBL" id="MFD1712728.1"/>
    </source>
</evidence>
<keyword evidence="4" id="KW-1185">Reference proteome</keyword>
<comment type="caution">
    <text evidence="3">The sequence shown here is derived from an EMBL/GenBank/DDBJ whole genome shotgun (WGS) entry which is preliminary data.</text>
</comment>
<keyword evidence="2" id="KW-0732">Signal</keyword>
<feature type="region of interest" description="Disordered" evidence="1">
    <location>
        <begin position="32"/>
        <end position="62"/>
    </location>
</feature>
<sequence>MRRWIAIFILILPLQFSWAAVASYCQHESEPAKTEHIGHHEHKHADTDTVGKTKKSEPSLDKSDRDCRLCGGLGLGVTQLHVAKQSVDRGNTMVAHISTPFTGVNPSPPDRPQWPVLA</sequence>
<reference evidence="4" key="1">
    <citation type="journal article" date="2019" name="Int. J. Syst. Evol. Microbiol.">
        <title>The Global Catalogue of Microorganisms (GCM) 10K type strain sequencing project: providing services to taxonomists for standard genome sequencing and annotation.</title>
        <authorList>
            <consortium name="The Broad Institute Genomics Platform"/>
            <consortium name="The Broad Institute Genome Sequencing Center for Infectious Disease"/>
            <person name="Wu L."/>
            <person name="Ma J."/>
        </authorList>
    </citation>
    <scope>NUCLEOTIDE SEQUENCE [LARGE SCALE GENOMIC DNA]</scope>
    <source>
        <strain evidence="4">LMG 29247</strain>
    </source>
</reference>
<dbReference type="Proteomes" id="UP001597304">
    <property type="component" value="Unassembled WGS sequence"/>
</dbReference>
<accession>A0ABW4KYZ9</accession>
<name>A0ABW4KYZ9_9BURK</name>
<evidence type="ECO:0000256" key="1">
    <source>
        <dbReference type="SAM" id="MobiDB-lite"/>
    </source>
</evidence>
<gene>
    <name evidence="3" type="ORF">ACFSF0_19190</name>
</gene>
<evidence type="ECO:0000313" key="4">
    <source>
        <dbReference type="Proteomes" id="UP001597304"/>
    </source>
</evidence>